<evidence type="ECO:0000313" key="2">
    <source>
        <dbReference type="Proteomes" id="UP000248553"/>
    </source>
</evidence>
<sequence>MGALLTGLRRGSLGLLLTLSLSALRCGRDDCNDVQILQLAAPYTSYFGRFQSARVVPASSSSGLTDSYTDVYVATYGAAFPMPEPRGCTSYQSLGRSLRYRPSLYHRSFVVSVAQYPNGPMLIVEEQLSPGANSTSELYYRLAEQRPDPVQYYDPATQRTEQYADLPDAQTLLSLTVAGRSYQQVLRLTNPYAARNGAASAAVVYYVSPEYGLLRFEQRDGTVWDLTP</sequence>
<dbReference type="Proteomes" id="UP000248553">
    <property type="component" value="Unassembled WGS sequence"/>
</dbReference>
<protein>
    <submittedName>
        <fullName evidence="1">Uncharacterized protein</fullName>
    </submittedName>
</protein>
<dbReference type="OrthoDB" id="888782at2"/>
<keyword evidence="2" id="KW-1185">Reference proteome</keyword>
<dbReference type="EMBL" id="QHKM01000006">
    <property type="protein sequence ID" value="RAK64686.1"/>
    <property type="molecule type" value="Genomic_DNA"/>
</dbReference>
<comment type="caution">
    <text evidence="1">The sequence shown here is derived from an EMBL/GenBank/DDBJ whole genome shotgun (WGS) entry which is preliminary data.</text>
</comment>
<organism evidence="1 2">
    <name type="scientific">Hymenobacter edaphi</name>
    <dbReference type="NCBI Taxonomy" id="2211146"/>
    <lineage>
        <taxon>Bacteria</taxon>
        <taxon>Pseudomonadati</taxon>
        <taxon>Bacteroidota</taxon>
        <taxon>Cytophagia</taxon>
        <taxon>Cytophagales</taxon>
        <taxon>Hymenobacteraceae</taxon>
        <taxon>Hymenobacter</taxon>
    </lineage>
</organism>
<name>A0A328BFM9_9BACT</name>
<dbReference type="AlphaFoldDB" id="A0A328BFM9"/>
<evidence type="ECO:0000313" key="1">
    <source>
        <dbReference type="EMBL" id="RAK64686.1"/>
    </source>
</evidence>
<accession>A0A328BFM9</accession>
<proteinExistence type="predicted"/>
<dbReference type="RefSeq" id="WP_111479660.1">
    <property type="nucleotide sequence ID" value="NZ_QHKM01000006.1"/>
</dbReference>
<gene>
    <name evidence="1" type="ORF">DLM85_18560</name>
</gene>
<reference evidence="2" key="1">
    <citation type="submission" date="2018-05" db="EMBL/GenBank/DDBJ databases">
        <authorList>
            <person name="Nie L."/>
        </authorList>
    </citation>
    <scope>NUCLEOTIDE SEQUENCE [LARGE SCALE GENOMIC DNA]</scope>
    <source>
        <strain evidence="2">NL</strain>
    </source>
</reference>